<keyword evidence="1" id="KW-1133">Transmembrane helix</keyword>
<feature type="transmembrane region" description="Helical" evidence="1">
    <location>
        <begin position="6"/>
        <end position="24"/>
    </location>
</feature>
<name>A0AAV0AWS2_PHAPC</name>
<proteinExistence type="predicted"/>
<dbReference type="AlphaFoldDB" id="A0AAV0AWS2"/>
<gene>
    <name evidence="2" type="ORF">PPACK8108_LOCUS8289</name>
</gene>
<keyword evidence="1" id="KW-0472">Membrane</keyword>
<reference evidence="2" key="1">
    <citation type="submission" date="2022-06" db="EMBL/GenBank/DDBJ databases">
        <authorList>
            <consortium name="SYNGENTA / RWTH Aachen University"/>
        </authorList>
    </citation>
    <scope>NUCLEOTIDE SEQUENCE</scope>
</reference>
<comment type="caution">
    <text evidence="2">The sequence shown here is derived from an EMBL/GenBank/DDBJ whole genome shotgun (WGS) entry which is preliminary data.</text>
</comment>
<keyword evidence="1" id="KW-0812">Transmembrane</keyword>
<organism evidence="2 3">
    <name type="scientific">Phakopsora pachyrhizi</name>
    <name type="common">Asian soybean rust disease fungus</name>
    <dbReference type="NCBI Taxonomy" id="170000"/>
    <lineage>
        <taxon>Eukaryota</taxon>
        <taxon>Fungi</taxon>
        <taxon>Dikarya</taxon>
        <taxon>Basidiomycota</taxon>
        <taxon>Pucciniomycotina</taxon>
        <taxon>Pucciniomycetes</taxon>
        <taxon>Pucciniales</taxon>
        <taxon>Phakopsoraceae</taxon>
        <taxon>Phakopsora</taxon>
    </lineage>
</organism>
<evidence type="ECO:0000313" key="3">
    <source>
        <dbReference type="Proteomes" id="UP001153365"/>
    </source>
</evidence>
<dbReference type="Proteomes" id="UP001153365">
    <property type="component" value="Unassembled WGS sequence"/>
</dbReference>
<sequence length="53" mass="6585">MCIYFMLYLIILTRLYDCFVLILLKCKKKKNEVLFIIFTLHYYSSPTKYIYIF</sequence>
<protein>
    <submittedName>
        <fullName evidence="2">Expressed protein</fullName>
    </submittedName>
</protein>
<evidence type="ECO:0000313" key="2">
    <source>
        <dbReference type="EMBL" id="CAH7673430.1"/>
    </source>
</evidence>
<evidence type="ECO:0000256" key="1">
    <source>
        <dbReference type="SAM" id="Phobius"/>
    </source>
</evidence>
<accession>A0AAV0AWS2</accession>
<dbReference type="EMBL" id="CALTRL010001695">
    <property type="protein sequence ID" value="CAH7673430.1"/>
    <property type="molecule type" value="Genomic_DNA"/>
</dbReference>
<keyword evidence="3" id="KW-1185">Reference proteome</keyword>